<keyword evidence="1 3" id="KW-0456">Lyase</keyword>
<dbReference type="NCBIfam" id="TIGR00413">
    <property type="entry name" value="rlpA"/>
    <property type="match status" value="1"/>
</dbReference>
<dbReference type="PANTHER" id="PTHR34183">
    <property type="entry name" value="ENDOLYTIC PEPTIDOGLYCAN TRANSGLYCOSYLASE RLPA"/>
    <property type="match status" value="1"/>
</dbReference>
<organism evidence="7 8">
    <name type="scientific">Pedobacter ureilyticus</name>
    <dbReference type="NCBI Taxonomy" id="1393051"/>
    <lineage>
        <taxon>Bacteria</taxon>
        <taxon>Pseudomonadati</taxon>
        <taxon>Bacteroidota</taxon>
        <taxon>Sphingobacteriia</taxon>
        <taxon>Sphingobacteriales</taxon>
        <taxon>Sphingobacteriaceae</taxon>
        <taxon>Pedobacter</taxon>
    </lineage>
</organism>
<dbReference type="InterPro" id="IPR036908">
    <property type="entry name" value="RlpA-like_sf"/>
</dbReference>
<dbReference type="PANTHER" id="PTHR34183:SF1">
    <property type="entry name" value="ENDOLYTIC PEPTIDOGLYCAN TRANSGLYCOSYLASE RLPA"/>
    <property type="match status" value="1"/>
</dbReference>
<dbReference type="EC" id="4.2.2.-" evidence="3"/>
<accession>A0ABW9JAJ8</accession>
<feature type="chain" id="PRO_5045263372" description="Probable endolytic peptidoglycan transglycosylase RlpA" evidence="5">
    <location>
        <begin position="22"/>
        <end position="118"/>
    </location>
</feature>
<keyword evidence="3" id="KW-0564">Palmitate</keyword>
<evidence type="ECO:0000259" key="6">
    <source>
        <dbReference type="Pfam" id="PF03330"/>
    </source>
</evidence>
<comment type="subcellular location">
    <subcellularLocation>
        <location evidence="3">Cell membrane</location>
        <topology evidence="3">Lipid-anchor</topology>
    </subcellularLocation>
</comment>
<protein>
    <recommendedName>
        <fullName evidence="3">Probable endolytic peptidoglycan transglycosylase RlpA</fullName>
        <ecNumber evidence="3">4.2.2.-</ecNumber>
    </recommendedName>
</protein>
<name>A0ABW9JAJ8_9SPHI</name>
<dbReference type="SUPFAM" id="SSF50685">
    <property type="entry name" value="Barwin-like endoglucanases"/>
    <property type="match status" value="1"/>
</dbReference>
<proteinExistence type="inferred from homology"/>
<dbReference type="PROSITE" id="PS51257">
    <property type="entry name" value="PROKAR_LIPOPROTEIN"/>
    <property type="match status" value="1"/>
</dbReference>
<dbReference type="InterPro" id="IPR009009">
    <property type="entry name" value="RlpA-like_DPBB"/>
</dbReference>
<dbReference type="InterPro" id="IPR034718">
    <property type="entry name" value="RlpA"/>
</dbReference>
<dbReference type="CDD" id="cd22268">
    <property type="entry name" value="DPBB_RlpA-like"/>
    <property type="match status" value="1"/>
</dbReference>
<evidence type="ECO:0000313" key="8">
    <source>
        <dbReference type="Proteomes" id="UP001517247"/>
    </source>
</evidence>
<keyword evidence="2 3" id="KW-0961">Cell wall biogenesis/degradation</keyword>
<evidence type="ECO:0000256" key="2">
    <source>
        <dbReference type="ARBA" id="ARBA00023316"/>
    </source>
</evidence>
<reference evidence="7 8" key="1">
    <citation type="submission" date="2024-12" db="EMBL/GenBank/DDBJ databases">
        <authorList>
            <person name="Hu S."/>
        </authorList>
    </citation>
    <scope>NUCLEOTIDE SEQUENCE [LARGE SCALE GENOMIC DNA]</scope>
    <source>
        <strain evidence="7 8">THG-T11</strain>
    </source>
</reference>
<keyword evidence="3" id="KW-1003">Cell membrane</keyword>
<dbReference type="EMBL" id="SSHJ02000008">
    <property type="protein sequence ID" value="MFN0257145.1"/>
    <property type="molecule type" value="Genomic_DNA"/>
</dbReference>
<keyword evidence="3" id="KW-0472">Membrane</keyword>
<keyword evidence="8" id="KW-1185">Reference proteome</keyword>
<dbReference type="Proteomes" id="UP001517247">
    <property type="component" value="Unassembled WGS sequence"/>
</dbReference>
<comment type="caution">
    <text evidence="7">The sequence shown here is derived from an EMBL/GenBank/DDBJ whole genome shotgun (WGS) entry which is preliminary data.</text>
</comment>
<feature type="domain" description="RlpA-like protein double-psi beta-barrel" evidence="6">
    <location>
        <begin position="22"/>
        <end position="111"/>
    </location>
</feature>
<comment type="function">
    <text evidence="3">Lytic transglycosylase with a strong preference for naked glycan strands that lack stem peptides.</text>
</comment>
<keyword evidence="5" id="KW-0732">Signal</keyword>
<sequence>MKKYILFFSLSLLFSCSSKLSQTGKASYYADKFNGRKTASGVTFRNSKKIAAHKTLPFGTKVKVTNLSNGKSTKVVVQDRGPHVAGRIIDLSKKSAKKIGLIDQGIGNVKIEYKKKKK</sequence>
<gene>
    <name evidence="3" type="primary">rlpA</name>
    <name evidence="7" type="ORF">E6A44_016260</name>
</gene>
<comment type="similarity">
    <text evidence="3 4">Belongs to the RlpA family.</text>
</comment>
<evidence type="ECO:0000256" key="5">
    <source>
        <dbReference type="SAM" id="SignalP"/>
    </source>
</evidence>
<evidence type="ECO:0000256" key="3">
    <source>
        <dbReference type="HAMAP-Rule" id="MF_02071"/>
    </source>
</evidence>
<evidence type="ECO:0000313" key="7">
    <source>
        <dbReference type="EMBL" id="MFN0257145.1"/>
    </source>
</evidence>
<keyword evidence="3" id="KW-0449">Lipoprotein</keyword>
<feature type="signal peptide" evidence="5">
    <location>
        <begin position="1"/>
        <end position="21"/>
    </location>
</feature>
<dbReference type="Gene3D" id="2.40.40.10">
    <property type="entry name" value="RlpA-like domain"/>
    <property type="match status" value="1"/>
</dbReference>
<evidence type="ECO:0000256" key="4">
    <source>
        <dbReference type="RuleBase" id="RU003495"/>
    </source>
</evidence>
<dbReference type="HAMAP" id="MF_02071">
    <property type="entry name" value="RlpA"/>
    <property type="match status" value="1"/>
</dbReference>
<dbReference type="InterPro" id="IPR012997">
    <property type="entry name" value="RplA"/>
</dbReference>
<evidence type="ECO:0000256" key="1">
    <source>
        <dbReference type="ARBA" id="ARBA00023239"/>
    </source>
</evidence>
<dbReference type="RefSeq" id="WP_138724222.1">
    <property type="nucleotide sequence ID" value="NZ_SSHJ02000008.1"/>
</dbReference>
<dbReference type="Pfam" id="PF03330">
    <property type="entry name" value="DPBB_1"/>
    <property type="match status" value="1"/>
</dbReference>